<organism evidence="4 5">
    <name type="scientific">Actinocorallia aurantiaca</name>
    <dbReference type="NCBI Taxonomy" id="46204"/>
    <lineage>
        <taxon>Bacteria</taxon>
        <taxon>Bacillati</taxon>
        <taxon>Actinomycetota</taxon>
        <taxon>Actinomycetes</taxon>
        <taxon>Streptosporangiales</taxon>
        <taxon>Thermomonosporaceae</taxon>
        <taxon>Actinocorallia</taxon>
    </lineage>
</organism>
<reference evidence="5" key="1">
    <citation type="journal article" date="2019" name="Int. J. Syst. Evol. Microbiol.">
        <title>The Global Catalogue of Microorganisms (GCM) 10K type strain sequencing project: providing services to taxonomists for standard genome sequencing and annotation.</title>
        <authorList>
            <consortium name="The Broad Institute Genomics Platform"/>
            <consortium name="The Broad Institute Genome Sequencing Center for Infectious Disease"/>
            <person name="Wu L."/>
            <person name="Ma J."/>
        </authorList>
    </citation>
    <scope>NUCLEOTIDE SEQUENCE [LARGE SCALE GENOMIC DNA]</scope>
    <source>
        <strain evidence="5">JCM 8201</strain>
    </source>
</reference>
<protein>
    <recommendedName>
        <fullName evidence="3">HTH tetR-type domain-containing protein</fullName>
    </recommendedName>
</protein>
<dbReference type="EMBL" id="BAAATZ010000020">
    <property type="protein sequence ID" value="GAA2731605.1"/>
    <property type="molecule type" value="Genomic_DNA"/>
</dbReference>
<evidence type="ECO:0000256" key="2">
    <source>
        <dbReference type="PROSITE-ProRule" id="PRU00335"/>
    </source>
</evidence>
<gene>
    <name evidence="4" type="ORF">GCM10010439_47430</name>
</gene>
<evidence type="ECO:0000313" key="4">
    <source>
        <dbReference type="EMBL" id="GAA2731605.1"/>
    </source>
</evidence>
<evidence type="ECO:0000259" key="3">
    <source>
        <dbReference type="PROSITE" id="PS50977"/>
    </source>
</evidence>
<evidence type="ECO:0000256" key="1">
    <source>
        <dbReference type="ARBA" id="ARBA00023125"/>
    </source>
</evidence>
<dbReference type="PROSITE" id="PS50977">
    <property type="entry name" value="HTH_TETR_2"/>
    <property type="match status" value="1"/>
</dbReference>
<dbReference type="InterPro" id="IPR009057">
    <property type="entry name" value="Homeodomain-like_sf"/>
</dbReference>
<proteinExistence type="predicted"/>
<accession>A0ABP6GY38</accession>
<dbReference type="RefSeq" id="WP_344452890.1">
    <property type="nucleotide sequence ID" value="NZ_BAAATZ010000020.1"/>
</dbReference>
<dbReference type="InterPro" id="IPR001647">
    <property type="entry name" value="HTH_TetR"/>
</dbReference>
<dbReference type="Proteomes" id="UP001501842">
    <property type="component" value="Unassembled WGS sequence"/>
</dbReference>
<feature type="domain" description="HTH tetR-type" evidence="3">
    <location>
        <begin position="15"/>
        <end position="75"/>
    </location>
</feature>
<keyword evidence="1 2" id="KW-0238">DNA-binding</keyword>
<sequence length="200" mass="21770">MSSVPVGRGLRRRAEEAVPRLLDAGIEALLELGPVRCTPQAVGMRAGLAPAALFHHFGTLEDFYIAVAEEVACRQLVAMQGLLDAAPRDEDPLEAALRMLAELSSNRVSEVFLDLMAAARTDPALAARLDPLLDAYRRDIQEIAGQLPGLDALPPDLFADLVQLALDLFRGTRLRGGDQRKRLPLIMSILRGRLTVLTDD</sequence>
<name>A0ABP6GY38_9ACTN</name>
<keyword evidence="5" id="KW-1185">Reference proteome</keyword>
<evidence type="ECO:0000313" key="5">
    <source>
        <dbReference type="Proteomes" id="UP001501842"/>
    </source>
</evidence>
<feature type="DNA-binding region" description="H-T-H motif" evidence="2">
    <location>
        <begin position="38"/>
        <end position="57"/>
    </location>
</feature>
<dbReference type="SUPFAM" id="SSF46689">
    <property type="entry name" value="Homeodomain-like"/>
    <property type="match status" value="1"/>
</dbReference>
<dbReference type="Gene3D" id="1.10.357.10">
    <property type="entry name" value="Tetracycline Repressor, domain 2"/>
    <property type="match status" value="1"/>
</dbReference>
<comment type="caution">
    <text evidence="4">The sequence shown here is derived from an EMBL/GenBank/DDBJ whole genome shotgun (WGS) entry which is preliminary data.</text>
</comment>